<dbReference type="SUPFAM" id="SSF52980">
    <property type="entry name" value="Restriction endonuclease-like"/>
    <property type="match status" value="1"/>
</dbReference>
<organism evidence="3 4">
    <name type="scientific">Nocardioides humilatus</name>
    <dbReference type="NCBI Taxonomy" id="2607660"/>
    <lineage>
        <taxon>Bacteria</taxon>
        <taxon>Bacillati</taxon>
        <taxon>Actinomycetota</taxon>
        <taxon>Actinomycetes</taxon>
        <taxon>Propionibacteriales</taxon>
        <taxon>Nocardioidaceae</taxon>
        <taxon>Nocardioides</taxon>
    </lineage>
</organism>
<dbReference type="AlphaFoldDB" id="A0A5B1LJ18"/>
<dbReference type="GO" id="GO:0004519">
    <property type="term" value="F:endonuclease activity"/>
    <property type="evidence" value="ECO:0007669"/>
    <property type="project" value="UniProtKB-KW"/>
</dbReference>
<proteinExistence type="predicted"/>
<reference evidence="3 4" key="1">
    <citation type="submission" date="2019-09" db="EMBL/GenBank/DDBJ databases">
        <title>Nocardioides panacisoli sp. nov., isolated from the soil of a ginseng field.</title>
        <authorList>
            <person name="Cho C."/>
        </authorList>
    </citation>
    <scope>NUCLEOTIDE SEQUENCE [LARGE SCALE GENOMIC DNA]</scope>
    <source>
        <strain evidence="3 4">BN130099</strain>
    </source>
</reference>
<dbReference type="InterPro" id="IPR008538">
    <property type="entry name" value="Uma2"/>
</dbReference>
<feature type="region of interest" description="Disordered" evidence="1">
    <location>
        <begin position="1"/>
        <end position="28"/>
    </location>
</feature>
<dbReference type="CDD" id="cd06260">
    <property type="entry name" value="DUF820-like"/>
    <property type="match status" value="1"/>
</dbReference>
<dbReference type="Pfam" id="PF05685">
    <property type="entry name" value="Uma2"/>
    <property type="match status" value="1"/>
</dbReference>
<dbReference type="PANTHER" id="PTHR34107:SF2">
    <property type="entry name" value="SLL0888 PROTEIN"/>
    <property type="match status" value="1"/>
</dbReference>
<keyword evidence="3" id="KW-0255">Endonuclease</keyword>
<keyword evidence="3" id="KW-0378">Hydrolase</keyword>
<gene>
    <name evidence="3" type="ORF">F0U44_14350</name>
</gene>
<dbReference type="PANTHER" id="PTHR34107">
    <property type="entry name" value="SLL0198 PROTEIN-RELATED"/>
    <property type="match status" value="1"/>
</dbReference>
<keyword evidence="3" id="KW-0540">Nuclease</keyword>
<accession>A0A5B1LJ18</accession>
<evidence type="ECO:0000256" key="1">
    <source>
        <dbReference type="SAM" id="MobiDB-lite"/>
    </source>
</evidence>
<evidence type="ECO:0000313" key="4">
    <source>
        <dbReference type="Proteomes" id="UP000325003"/>
    </source>
</evidence>
<comment type="caution">
    <text evidence="3">The sequence shown here is derived from an EMBL/GenBank/DDBJ whole genome shotgun (WGS) entry which is preliminary data.</text>
</comment>
<dbReference type="Gene3D" id="3.90.1570.10">
    <property type="entry name" value="tt1808, chain A"/>
    <property type="match status" value="1"/>
</dbReference>
<feature type="domain" description="Putative restriction endonuclease" evidence="2">
    <location>
        <begin position="38"/>
        <end position="182"/>
    </location>
</feature>
<sequence>MSRSATISGEADTSRGDGPGVTAMRTTPDDLLRIPMSWDDYLALDDPRPSEYYGGAQVIQGSPTFRHQKVIQRLERHLGDGLADGTDVIGGWAWSPDGSREALKPDLMVITQDGEDDHLTVPPLLVVEVVSSNRKDDYVAKTQRYAQWGAPTYWIVDPRDRVIVTFRNDGGTFVESARHTDGAVVLAYGDVEVPVDLDALFA</sequence>
<evidence type="ECO:0000313" key="3">
    <source>
        <dbReference type="EMBL" id="KAA1419597.1"/>
    </source>
</evidence>
<dbReference type="InterPro" id="IPR011335">
    <property type="entry name" value="Restrct_endonuc-II-like"/>
</dbReference>
<dbReference type="EMBL" id="VUJV01000003">
    <property type="protein sequence ID" value="KAA1419597.1"/>
    <property type="molecule type" value="Genomic_DNA"/>
</dbReference>
<protein>
    <submittedName>
        <fullName evidence="3">Uma2 family endonuclease</fullName>
    </submittedName>
</protein>
<evidence type="ECO:0000259" key="2">
    <source>
        <dbReference type="Pfam" id="PF05685"/>
    </source>
</evidence>
<dbReference type="Proteomes" id="UP000325003">
    <property type="component" value="Unassembled WGS sequence"/>
</dbReference>
<keyword evidence="4" id="KW-1185">Reference proteome</keyword>
<dbReference type="InterPro" id="IPR012296">
    <property type="entry name" value="Nuclease_put_TT1808"/>
</dbReference>
<reference evidence="3 4" key="2">
    <citation type="submission" date="2019-09" db="EMBL/GenBank/DDBJ databases">
        <authorList>
            <person name="Jin C."/>
        </authorList>
    </citation>
    <scope>NUCLEOTIDE SEQUENCE [LARGE SCALE GENOMIC DNA]</scope>
    <source>
        <strain evidence="3 4">BN130099</strain>
    </source>
</reference>
<name>A0A5B1LJ18_9ACTN</name>